<keyword evidence="2" id="KW-1133">Transmembrane helix</keyword>
<protein>
    <submittedName>
        <fullName evidence="3">Uncharacterized protein</fullName>
    </submittedName>
</protein>
<dbReference type="EMBL" id="JAFEUZ010000032">
    <property type="protein sequence ID" value="KAG5470555.1"/>
    <property type="molecule type" value="Genomic_DNA"/>
</dbReference>
<name>A0A836KH60_9TRYP</name>
<gene>
    <name evidence="3" type="ORF">LSCM1_01799</name>
</gene>
<dbReference type="KEGG" id="lmat:92511911"/>
<feature type="compositionally biased region" description="Polar residues" evidence="1">
    <location>
        <begin position="304"/>
        <end position="314"/>
    </location>
</feature>
<dbReference type="Proteomes" id="UP000673552">
    <property type="component" value="Chromosome 32"/>
</dbReference>
<dbReference type="OrthoDB" id="263978at2759"/>
<sequence length="590" mass="64648">MRATLFTKDDAKAPHQRQILPLCVRVEAGAHNLLTEHVPAASASSRRLRSHWWHRTDSHGVYAAKASALAMEMDVPHMFRYRRPPKREIYSKLLLLFAFGIFCALVGLNVADLPLPCSKLLVDAGPHPDEDEVFTFPTFSPDERIKLAEISSRIAVPYLMPWGEDERPAMFFMWHLLYRSIKPDLDHFEAQLRSIAGAHNASSALGGAPSHDVFKVVIDVVEAHEGYITTSLAHFLPSAYVFSIVASAPTAQIYGRNHAWPPNMRGSYGSRAEDMIAERRAHAEKVAAKVERVLESPAAERNVEASQQPGSNGVQPIPPADARTMTSEKGIAGIRSSGGSVAEELTGNATATRAHPHLYLCVPQYDLNHSYIADTAAQGLHVNYQIILYPHVALRGLRTAAEFDAALRALLVQANVASFIALPWMSEIYDAEREHADQGERALRRRGLLDQELQDYEGWYADRWTPLQVLQRALSGPEMEAQYRVAIVPLGSKRWFGALRQLFRVELLKQGKRDPNTTVPSTTVPVDSASAAGQGVLAAASTSGTGTQASPLPSLGAGNTFGCSARLALLGCMARAKHSSCEQFSNVNVT</sequence>
<proteinExistence type="predicted"/>
<keyword evidence="4" id="KW-1185">Reference proteome</keyword>
<evidence type="ECO:0000313" key="4">
    <source>
        <dbReference type="Proteomes" id="UP000673552"/>
    </source>
</evidence>
<organism evidence="3 4">
    <name type="scientific">Leishmania martiniquensis</name>
    <dbReference type="NCBI Taxonomy" id="1580590"/>
    <lineage>
        <taxon>Eukaryota</taxon>
        <taxon>Discoba</taxon>
        <taxon>Euglenozoa</taxon>
        <taxon>Kinetoplastea</taxon>
        <taxon>Metakinetoplastina</taxon>
        <taxon>Trypanosomatida</taxon>
        <taxon>Trypanosomatidae</taxon>
        <taxon>Leishmaniinae</taxon>
        <taxon>Leishmania</taxon>
    </lineage>
</organism>
<feature type="transmembrane region" description="Helical" evidence="2">
    <location>
        <begin position="89"/>
        <end position="111"/>
    </location>
</feature>
<evidence type="ECO:0000313" key="3">
    <source>
        <dbReference type="EMBL" id="KAG5470555.1"/>
    </source>
</evidence>
<keyword evidence="2" id="KW-0472">Membrane</keyword>
<comment type="caution">
    <text evidence="3">The sequence shown here is derived from an EMBL/GenBank/DDBJ whole genome shotgun (WGS) entry which is preliminary data.</text>
</comment>
<feature type="region of interest" description="Disordered" evidence="1">
    <location>
        <begin position="298"/>
        <end position="322"/>
    </location>
</feature>
<evidence type="ECO:0000256" key="1">
    <source>
        <dbReference type="SAM" id="MobiDB-lite"/>
    </source>
</evidence>
<dbReference type="RefSeq" id="XP_067175948.1">
    <property type="nucleotide sequence ID" value="XM_067319399.1"/>
</dbReference>
<evidence type="ECO:0000256" key="2">
    <source>
        <dbReference type="SAM" id="Phobius"/>
    </source>
</evidence>
<accession>A0A836KH60</accession>
<keyword evidence="2" id="KW-0812">Transmembrane</keyword>
<dbReference type="AlphaFoldDB" id="A0A836KH60"/>
<dbReference type="GeneID" id="92511911"/>
<reference evidence="3 4" key="1">
    <citation type="submission" date="2021-03" db="EMBL/GenBank/DDBJ databases">
        <title>Leishmania (Mundinia) martiniquensis Genome sequencing and assembly.</title>
        <authorList>
            <person name="Almutairi H."/>
            <person name="Gatherer D."/>
        </authorList>
    </citation>
    <scope>NUCLEOTIDE SEQUENCE [LARGE SCALE GENOMIC DNA]</scope>
    <source>
        <strain evidence="3">LSCM1</strain>
    </source>
</reference>